<comment type="caution">
    <text evidence="6">The sequence shown here is derived from an EMBL/GenBank/DDBJ whole genome shotgun (WGS) entry which is preliminary data.</text>
</comment>
<dbReference type="SUPFAM" id="SSF53474">
    <property type="entry name" value="alpha/beta-Hydrolases"/>
    <property type="match status" value="1"/>
</dbReference>
<dbReference type="RefSeq" id="WP_185004220.1">
    <property type="nucleotide sequence ID" value="NZ_BAAAUI010000028.1"/>
</dbReference>
<dbReference type="PANTHER" id="PTHR43248">
    <property type="entry name" value="2-SUCCINYL-6-HYDROXY-2,4-CYCLOHEXADIENE-1-CARBOXYLATE SYNTHASE"/>
    <property type="match status" value="1"/>
</dbReference>
<dbReference type="Proteomes" id="UP000533598">
    <property type="component" value="Unassembled WGS sequence"/>
</dbReference>
<dbReference type="InterPro" id="IPR051601">
    <property type="entry name" value="Serine_prot/Carboxylest_S33"/>
</dbReference>
<reference evidence="6 7" key="1">
    <citation type="submission" date="2020-08" db="EMBL/GenBank/DDBJ databases">
        <title>Sequencing the genomes of 1000 actinobacteria strains.</title>
        <authorList>
            <person name="Klenk H.-P."/>
        </authorList>
    </citation>
    <scope>NUCLEOTIDE SEQUENCE [LARGE SCALE GENOMIC DNA]</scope>
    <source>
        <strain evidence="6 7">DSM 44230</strain>
    </source>
</reference>
<dbReference type="InterPro" id="IPR029058">
    <property type="entry name" value="AB_hydrolase_fold"/>
</dbReference>
<dbReference type="InterPro" id="IPR000073">
    <property type="entry name" value="AB_hydrolase_1"/>
</dbReference>
<keyword evidence="2" id="KW-0378">Hydrolase</keyword>
<evidence type="ECO:0000256" key="2">
    <source>
        <dbReference type="ARBA" id="ARBA00022801"/>
    </source>
</evidence>
<evidence type="ECO:0000259" key="5">
    <source>
        <dbReference type="Pfam" id="PF08386"/>
    </source>
</evidence>
<dbReference type="Gene3D" id="3.40.50.1820">
    <property type="entry name" value="alpha/beta hydrolase"/>
    <property type="match status" value="1"/>
</dbReference>
<evidence type="ECO:0000256" key="3">
    <source>
        <dbReference type="SAM" id="SignalP"/>
    </source>
</evidence>
<accession>A0A7W7FWY5</accession>
<evidence type="ECO:0000256" key="1">
    <source>
        <dbReference type="ARBA" id="ARBA00010088"/>
    </source>
</evidence>
<dbReference type="InterPro" id="IPR013595">
    <property type="entry name" value="Pept_S33_TAP-like_C"/>
</dbReference>
<evidence type="ECO:0000259" key="4">
    <source>
        <dbReference type="Pfam" id="PF00561"/>
    </source>
</evidence>
<comment type="similarity">
    <text evidence="1">Belongs to the peptidase S33 family.</text>
</comment>
<feature type="domain" description="AB hydrolase-1" evidence="4">
    <location>
        <begin position="88"/>
        <end position="246"/>
    </location>
</feature>
<dbReference type="GO" id="GO:0016787">
    <property type="term" value="F:hydrolase activity"/>
    <property type="evidence" value="ECO:0007669"/>
    <property type="project" value="UniProtKB-KW"/>
</dbReference>
<name>A0A7W7FWY5_9PSEU</name>
<sequence>MRAKRPRNRALLTFVAGALAVSGAVVAPGVASAEPTVKPIDWQPCPNAPTVDCGFVEVPVDWANPAGEKIQIGLARRKAKDPAKRIGAVLMDPGGPGGSGVASVKGSEQFTEAVRARFDQVGFDPRGINTSSKLLCDADLANKATAARHPTSQADFDQLASLNRQLHDSCRTNSGKLAENVDNLNTVRDMDAIRAALGEQKLTYVGYSYGSVMGQQYAEKFPHRVRALVLDGNMDHSMNTAWDFMRSETAPVEQAFIEFAKWCDTTAKCALYGQDTKKVYAELRAKAKAGTLVGPNGKVDFYSLSSYAFGTTRPAQWGTVATALRGLRDGAVTDSAVTTLAGPIANIAYPTIWCSDWRYPVRDYAEYKELRDRLDKRFPNVQWSPYVDHAMTCVNSGTKTTNPQRRLDIKGAPPLVMIGNIHDPATVYEWNVTAARQSGARLITYEGWGHTAYRQSGPSPCVNVAVDEYLINLKPPRWGLTCPATEVPGGTGVDARELQQPEVGPYLAG</sequence>
<dbReference type="Pfam" id="PF08386">
    <property type="entry name" value="Abhydrolase_4"/>
    <property type="match status" value="1"/>
</dbReference>
<keyword evidence="3" id="KW-0732">Signal</keyword>
<evidence type="ECO:0000313" key="7">
    <source>
        <dbReference type="Proteomes" id="UP000533598"/>
    </source>
</evidence>
<dbReference type="EMBL" id="JACHMH010000001">
    <property type="protein sequence ID" value="MBB4678384.1"/>
    <property type="molecule type" value="Genomic_DNA"/>
</dbReference>
<keyword evidence="7" id="KW-1185">Reference proteome</keyword>
<gene>
    <name evidence="6" type="ORF">HNR67_004502</name>
</gene>
<proteinExistence type="inferred from homology"/>
<feature type="chain" id="PRO_5031529445" evidence="3">
    <location>
        <begin position="34"/>
        <end position="509"/>
    </location>
</feature>
<evidence type="ECO:0000313" key="6">
    <source>
        <dbReference type="EMBL" id="MBB4678384.1"/>
    </source>
</evidence>
<feature type="domain" description="Peptidase S33 tripeptidyl aminopeptidase-like C-terminal" evidence="5">
    <location>
        <begin position="383"/>
        <end position="482"/>
    </location>
</feature>
<dbReference type="Pfam" id="PF00561">
    <property type="entry name" value="Abhydrolase_1"/>
    <property type="match status" value="1"/>
</dbReference>
<organism evidence="6 7">
    <name type="scientific">Crossiella cryophila</name>
    <dbReference type="NCBI Taxonomy" id="43355"/>
    <lineage>
        <taxon>Bacteria</taxon>
        <taxon>Bacillati</taxon>
        <taxon>Actinomycetota</taxon>
        <taxon>Actinomycetes</taxon>
        <taxon>Pseudonocardiales</taxon>
        <taxon>Pseudonocardiaceae</taxon>
        <taxon>Crossiella</taxon>
    </lineage>
</organism>
<dbReference type="PANTHER" id="PTHR43248:SF25">
    <property type="entry name" value="AB HYDROLASE-1 DOMAIN-CONTAINING PROTEIN-RELATED"/>
    <property type="match status" value="1"/>
</dbReference>
<feature type="signal peptide" evidence="3">
    <location>
        <begin position="1"/>
        <end position="33"/>
    </location>
</feature>
<protein>
    <submittedName>
        <fullName evidence="6">Pimeloyl-ACP methyl ester carboxylesterase</fullName>
    </submittedName>
</protein>
<dbReference type="AlphaFoldDB" id="A0A7W7FWY5"/>